<sequence>MVENVLLHTLRLVGSYPDTADQASDSIIANGYALRRKDRLILTPSGRVAAEEAARLPVGGEDETAATRVYEGFLPLNVQILRACTEWQVHPGGAANDHSDPIYDWSVIDRVVAIVGRVEVPVSRLGRRVERFSGYKKRMSDALKRVENGEHDWLVSPRIDSVHTVWMQLHEDLLLALGIARGDEAGA</sequence>
<proteinExistence type="predicted"/>
<gene>
    <name evidence="1" type="ORF">UFOPK2996_00669</name>
    <name evidence="2" type="ORF">UFOPK3317_00472</name>
    <name evidence="3" type="ORF">UFOPK3974_00559</name>
</gene>
<dbReference type="EMBL" id="CAFBOR010000058">
    <property type="protein sequence ID" value="CAB4984471.1"/>
    <property type="molecule type" value="Genomic_DNA"/>
</dbReference>
<evidence type="ECO:0000313" key="1">
    <source>
        <dbReference type="EMBL" id="CAB4794004.1"/>
    </source>
</evidence>
<evidence type="ECO:0000313" key="2">
    <source>
        <dbReference type="EMBL" id="CAB4862315.1"/>
    </source>
</evidence>
<protein>
    <submittedName>
        <fullName evidence="3">Unannotated protein</fullName>
    </submittedName>
</protein>
<evidence type="ECO:0000313" key="3">
    <source>
        <dbReference type="EMBL" id="CAB4984471.1"/>
    </source>
</evidence>
<dbReference type="EMBL" id="CAFBLK010000061">
    <property type="protein sequence ID" value="CAB4862315.1"/>
    <property type="molecule type" value="Genomic_DNA"/>
</dbReference>
<organism evidence="3">
    <name type="scientific">freshwater metagenome</name>
    <dbReference type="NCBI Taxonomy" id="449393"/>
    <lineage>
        <taxon>unclassified sequences</taxon>
        <taxon>metagenomes</taxon>
        <taxon>ecological metagenomes</taxon>
    </lineage>
</organism>
<name>A0A6J7MU56_9ZZZZ</name>
<accession>A0A6J7MU56</accession>
<reference evidence="3" key="1">
    <citation type="submission" date="2020-05" db="EMBL/GenBank/DDBJ databases">
        <authorList>
            <person name="Chiriac C."/>
            <person name="Salcher M."/>
            <person name="Ghai R."/>
            <person name="Kavagutti S V."/>
        </authorList>
    </citation>
    <scope>NUCLEOTIDE SEQUENCE</scope>
</reference>
<dbReference type="EMBL" id="CAFAAH010000071">
    <property type="protein sequence ID" value="CAB4794004.1"/>
    <property type="molecule type" value="Genomic_DNA"/>
</dbReference>
<dbReference type="AlphaFoldDB" id="A0A6J7MU56"/>